<evidence type="ECO:0000256" key="2">
    <source>
        <dbReference type="SAM" id="SignalP"/>
    </source>
</evidence>
<organism evidence="3 4">
    <name type="scientific">Miniimonas arenae</name>
    <dbReference type="NCBI Taxonomy" id="676201"/>
    <lineage>
        <taxon>Bacteria</taxon>
        <taxon>Bacillati</taxon>
        <taxon>Actinomycetota</taxon>
        <taxon>Actinomycetes</taxon>
        <taxon>Micrococcales</taxon>
        <taxon>Beutenbergiaceae</taxon>
        <taxon>Miniimonas</taxon>
    </lineage>
</organism>
<evidence type="ECO:0000256" key="1">
    <source>
        <dbReference type="SAM" id="MobiDB-lite"/>
    </source>
</evidence>
<proteinExistence type="predicted"/>
<dbReference type="AlphaFoldDB" id="A0A5C5B9G3"/>
<comment type="caution">
    <text evidence="3">The sequence shown here is derived from an EMBL/GenBank/DDBJ whole genome shotgun (WGS) entry which is preliminary data.</text>
</comment>
<dbReference type="Pfam" id="PF13822">
    <property type="entry name" value="ACC_epsilon"/>
    <property type="match status" value="1"/>
</dbReference>
<evidence type="ECO:0000313" key="3">
    <source>
        <dbReference type="EMBL" id="TNU73538.1"/>
    </source>
</evidence>
<dbReference type="Proteomes" id="UP000313849">
    <property type="component" value="Unassembled WGS sequence"/>
</dbReference>
<dbReference type="GO" id="GO:0004658">
    <property type="term" value="F:propionyl-CoA carboxylase activity"/>
    <property type="evidence" value="ECO:0007669"/>
    <property type="project" value="InterPro"/>
</dbReference>
<evidence type="ECO:0000313" key="4">
    <source>
        <dbReference type="Proteomes" id="UP000313849"/>
    </source>
</evidence>
<sequence>MRVVRGTPDALELAALIAGLTAASAAAAAPEEAEAVRHRWTDRSHQLRLGDRGLPARGPDSWRWSLHP</sequence>
<reference evidence="3 4" key="1">
    <citation type="submission" date="2019-06" db="EMBL/GenBank/DDBJ databases">
        <title>Draft genome sequence of Miniimonas arenae KCTC 19750T isolated from sea sand.</title>
        <authorList>
            <person name="Park S.-J."/>
        </authorList>
    </citation>
    <scope>NUCLEOTIDE SEQUENCE [LARGE SCALE GENOMIC DNA]</scope>
    <source>
        <strain evidence="3 4">KCTC 19750</strain>
    </source>
</reference>
<keyword evidence="4" id="KW-1185">Reference proteome</keyword>
<feature type="chain" id="PRO_5022866890" evidence="2">
    <location>
        <begin position="29"/>
        <end position="68"/>
    </location>
</feature>
<keyword evidence="2" id="KW-0732">Signal</keyword>
<accession>A0A5C5B9G3</accession>
<dbReference type="EMBL" id="VENP01000042">
    <property type="protein sequence ID" value="TNU73538.1"/>
    <property type="molecule type" value="Genomic_DNA"/>
</dbReference>
<dbReference type="OrthoDB" id="9925155at2"/>
<feature type="region of interest" description="Disordered" evidence="1">
    <location>
        <begin position="36"/>
        <end position="68"/>
    </location>
</feature>
<dbReference type="GO" id="GO:0003989">
    <property type="term" value="F:acetyl-CoA carboxylase activity"/>
    <property type="evidence" value="ECO:0007669"/>
    <property type="project" value="InterPro"/>
</dbReference>
<feature type="signal peptide" evidence="2">
    <location>
        <begin position="1"/>
        <end position="28"/>
    </location>
</feature>
<gene>
    <name evidence="3" type="ORF">FH969_10935</name>
</gene>
<dbReference type="InterPro" id="IPR032716">
    <property type="entry name" value="ACC_epsilon"/>
</dbReference>
<name>A0A5C5B9G3_9MICO</name>
<feature type="compositionally biased region" description="Basic and acidic residues" evidence="1">
    <location>
        <begin position="36"/>
        <end position="51"/>
    </location>
</feature>
<protein>
    <submittedName>
        <fullName evidence="3">Acyl-CoA carboxylase subunit epsilon</fullName>
    </submittedName>
</protein>